<dbReference type="SUPFAM" id="SSF50199">
    <property type="entry name" value="Staphylococcal nuclease"/>
    <property type="match status" value="1"/>
</dbReference>
<reference evidence="3 4" key="1">
    <citation type="journal article" date="2018" name="Mol. Plant Microbe Interact.">
        <title>Taxonomically Different Co-Microsymbionts of a Relict Legume, Oxytropis popoviana, Have Complementary Sets of Symbiotic Genes and Together Increase the Efficiency of Plant Nodulation.</title>
        <authorList>
            <person name="Safronova V."/>
            <person name="Belimov A."/>
            <person name="Sazanova A."/>
            <person name="Chirak E."/>
            <person name="Verkhozina A."/>
            <person name="Kuznetsova I."/>
            <person name="Andronov E."/>
            <person name="Puhalsky J."/>
            <person name="Tikhonovich I."/>
        </authorList>
    </citation>
    <scope>NUCLEOTIDE SEQUENCE [LARGE SCALE GENOMIC DNA]</scope>
    <source>
        <strain evidence="3 4">Opo-235</strain>
    </source>
</reference>
<feature type="signal peptide" evidence="1">
    <location>
        <begin position="1"/>
        <end position="23"/>
    </location>
</feature>
<evidence type="ECO:0000313" key="4">
    <source>
        <dbReference type="Proteomes" id="UP000275436"/>
    </source>
</evidence>
<gene>
    <name evidence="3" type="ORF">DNR46_28555</name>
</gene>
<name>A0A3M9X4A5_9HYPH</name>
<dbReference type="InterPro" id="IPR035437">
    <property type="entry name" value="SNase_OB-fold_sf"/>
</dbReference>
<keyword evidence="1" id="KW-0732">Signal</keyword>
<dbReference type="AlphaFoldDB" id="A0A3M9X4A5"/>
<feature type="chain" id="PRO_5018015836" evidence="1">
    <location>
        <begin position="24"/>
        <end position="226"/>
    </location>
</feature>
<sequence>MKGRSLHLFAALAALVLASPGRGADSIGPEAGAHPPISLPVARAIVGRAAVIDGNTLWFPRAAMVVRLAGIDACALPQWAFDPKRYEDRPVLKPVPCGALAKAWLKRTIGNQEISCRPANIDADGALVGRCFARGRDVGADMVRVGWARVAYPSPQGYASWQRYAMAARSGMWATYLLDMREWRLKAVDRTLQRKPVADFNLLAQRRLEISPPFIDARRRPARSDR</sequence>
<dbReference type="EMBL" id="QKOD01000011">
    <property type="protein sequence ID" value="RNJ42360.1"/>
    <property type="molecule type" value="Genomic_DNA"/>
</dbReference>
<dbReference type="Gene3D" id="2.40.50.90">
    <property type="match status" value="1"/>
</dbReference>
<comment type="caution">
    <text evidence="3">The sequence shown here is derived from an EMBL/GenBank/DDBJ whole genome shotgun (WGS) entry which is preliminary data.</text>
</comment>
<evidence type="ECO:0000256" key="1">
    <source>
        <dbReference type="SAM" id="SignalP"/>
    </source>
</evidence>
<dbReference type="RefSeq" id="WP_123169712.1">
    <property type="nucleotide sequence ID" value="NZ_QKOD01000011.1"/>
</dbReference>
<dbReference type="Pfam" id="PF00565">
    <property type="entry name" value="SNase"/>
    <property type="match status" value="1"/>
</dbReference>
<feature type="domain" description="TNase-like" evidence="2">
    <location>
        <begin position="42"/>
        <end position="175"/>
    </location>
</feature>
<proteinExistence type="predicted"/>
<evidence type="ECO:0000259" key="2">
    <source>
        <dbReference type="SMART" id="SM00318"/>
    </source>
</evidence>
<dbReference type="InterPro" id="IPR016071">
    <property type="entry name" value="Staphylococal_nuclease_OB-fold"/>
</dbReference>
<evidence type="ECO:0000313" key="3">
    <source>
        <dbReference type="EMBL" id="RNJ42360.1"/>
    </source>
</evidence>
<dbReference type="Proteomes" id="UP000275436">
    <property type="component" value="Unassembled WGS sequence"/>
</dbReference>
<dbReference type="SMART" id="SM00318">
    <property type="entry name" value="SNc"/>
    <property type="match status" value="1"/>
</dbReference>
<protein>
    <submittedName>
        <fullName evidence="3">Thermonuclease family protein</fullName>
    </submittedName>
</protein>
<organism evidence="3 4">
    <name type="scientific">Mesorhizobium japonicum</name>
    <dbReference type="NCBI Taxonomy" id="2066070"/>
    <lineage>
        <taxon>Bacteria</taxon>
        <taxon>Pseudomonadati</taxon>
        <taxon>Pseudomonadota</taxon>
        <taxon>Alphaproteobacteria</taxon>
        <taxon>Hyphomicrobiales</taxon>
        <taxon>Phyllobacteriaceae</taxon>
        <taxon>Mesorhizobium</taxon>
    </lineage>
</organism>
<accession>A0A3M9X4A5</accession>